<sequence>MSFRNFTDEDFQALLPPHLRISKKAKKKKKTRAKQEGAEAALQVEESRSAIKTKKKKDKDDDASSEGDEGEDELTTELTVDLVDSRDVEGVLETIERVKGRFRLSSINVATALHKIVTLSMSEARRLKYAMQCDVAELVASAMELLPECNAQGVSNIAWAISKIGGHLLYHGEMEIIARAAVAKVDEFNPQNIANVAGTFASMQHSSPALFEKLLDAASRGVSSTGTGPASLGMAQPLDSFLESLDAALQQNKVLQSSVKNSSKNRSSSSRASRGLMLFSANSSVHSFARRYTRLT</sequence>
<evidence type="ECO:0000313" key="3">
    <source>
        <dbReference type="Proteomes" id="UP000001514"/>
    </source>
</evidence>
<gene>
    <name evidence="2" type="ORF">SELMODRAFT_412577</name>
</gene>
<dbReference type="HOGENOM" id="CLU_941346_0_0_1"/>
<evidence type="ECO:0000313" key="2">
    <source>
        <dbReference type="EMBL" id="EFJ27003.1"/>
    </source>
</evidence>
<dbReference type="InParanoid" id="D8RLX9"/>
<dbReference type="EMBL" id="GL377583">
    <property type="protein sequence ID" value="EFJ27003.1"/>
    <property type="molecule type" value="Genomic_DNA"/>
</dbReference>
<dbReference type="PANTHER" id="PTHR21228">
    <property type="entry name" value="FAST LEU-RICH DOMAIN-CONTAINING"/>
    <property type="match status" value="1"/>
</dbReference>
<feature type="compositionally biased region" description="Basic residues" evidence="1">
    <location>
        <begin position="22"/>
        <end position="32"/>
    </location>
</feature>
<reference evidence="2 3" key="1">
    <citation type="journal article" date="2011" name="Science">
        <title>The Selaginella genome identifies genetic changes associated with the evolution of vascular plants.</title>
        <authorList>
            <person name="Banks J.A."/>
            <person name="Nishiyama T."/>
            <person name="Hasebe M."/>
            <person name="Bowman J.L."/>
            <person name="Gribskov M."/>
            <person name="dePamphilis C."/>
            <person name="Albert V.A."/>
            <person name="Aono N."/>
            <person name="Aoyama T."/>
            <person name="Ambrose B.A."/>
            <person name="Ashton N.W."/>
            <person name="Axtell M.J."/>
            <person name="Barker E."/>
            <person name="Barker M.S."/>
            <person name="Bennetzen J.L."/>
            <person name="Bonawitz N.D."/>
            <person name="Chapple C."/>
            <person name="Cheng C."/>
            <person name="Correa L.G."/>
            <person name="Dacre M."/>
            <person name="DeBarry J."/>
            <person name="Dreyer I."/>
            <person name="Elias M."/>
            <person name="Engstrom E.M."/>
            <person name="Estelle M."/>
            <person name="Feng L."/>
            <person name="Finet C."/>
            <person name="Floyd S.K."/>
            <person name="Frommer W.B."/>
            <person name="Fujita T."/>
            <person name="Gramzow L."/>
            <person name="Gutensohn M."/>
            <person name="Harholt J."/>
            <person name="Hattori M."/>
            <person name="Heyl A."/>
            <person name="Hirai T."/>
            <person name="Hiwatashi Y."/>
            <person name="Ishikawa M."/>
            <person name="Iwata M."/>
            <person name="Karol K.G."/>
            <person name="Koehler B."/>
            <person name="Kolukisaoglu U."/>
            <person name="Kubo M."/>
            <person name="Kurata T."/>
            <person name="Lalonde S."/>
            <person name="Li K."/>
            <person name="Li Y."/>
            <person name="Litt A."/>
            <person name="Lyons E."/>
            <person name="Manning G."/>
            <person name="Maruyama T."/>
            <person name="Michael T.P."/>
            <person name="Mikami K."/>
            <person name="Miyazaki S."/>
            <person name="Morinaga S."/>
            <person name="Murata T."/>
            <person name="Mueller-Roeber B."/>
            <person name="Nelson D.R."/>
            <person name="Obara M."/>
            <person name="Oguri Y."/>
            <person name="Olmstead R.G."/>
            <person name="Onodera N."/>
            <person name="Petersen B.L."/>
            <person name="Pils B."/>
            <person name="Prigge M."/>
            <person name="Rensing S.A."/>
            <person name="Riano-Pachon D.M."/>
            <person name="Roberts A.W."/>
            <person name="Sato Y."/>
            <person name="Scheller H.V."/>
            <person name="Schulz B."/>
            <person name="Schulz C."/>
            <person name="Shakirov E.V."/>
            <person name="Shibagaki N."/>
            <person name="Shinohara N."/>
            <person name="Shippen D.E."/>
            <person name="Soerensen I."/>
            <person name="Sotooka R."/>
            <person name="Sugimoto N."/>
            <person name="Sugita M."/>
            <person name="Sumikawa N."/>
            <person name="Tanurdzic M."/>
            <person name="Theissen G."/>
            <person name="Ulvskov P."/>
            <person name="Wakazuki S."/>
            <person name="Weng J.K."/>
            <person name="Willats W.W."/>
            <person name="Wipf D."/>
            <person name="Wolf P.G."/>
            <person name="Yang L."/>
            <person name="Zimmer A.D."/>
            <person name="Zhu Q."/>
            <person name="Mitros T."/>
            <person name="Hellsten U."/>
            <person name="Loque D."/>
            <person name="Otillar R."/>
            <person name="Salamov A."/>
            <person name="Schmutz J."/>
            <person name="Shapiro H."/>
            <person name="Lindquist E."/>
            <person name="Lucas S."/>
            <person name="Rokhsar D."/>
            <person name="Grigoriev I.V."/>
        </authorList>
    </citation>
    <scope>NUCLEOTIDE SEQUENCE [LARGE SCALE GENOMIC DNA]</scope>
</reference>
<dbReference type="AlphaFoldDB" id="D8RLX9"/>
<protein>
    <submittedName>
        <fullName evidence="2">Uncharacterized protein</fullName>
    </submittedName>
</protein>
<name>D8RLX9_SELML</name>
<dbReference type="eggNOG" id="ENOG502QUHX">
    <property type="taxonomic scope" value="Eukaryota"/>
</dbReference>
<evidence type="ECO:0000256" key="1">
    <source>
        <dbReference type="SAM" id="MobiDB-lite"/>
    </source>
</evidence>
<proteinExistence type="predicted"/>
<organism evidence="3">
    <name type="scientific">Selaginella moellendorffii</name>
    <name type="common">Spikemoss</name>
    <dbReference type="NCBI Taxonomy" id="88036"/>
    <lineage>
        <taxon>Eukaryota</taxon>
        <taxon>Viridiplantae</taxon>
        <taxon>Streptophyta</taxon>
        <taxon>Embryophyta</taxon>
        <taxon>Tracheophyta</taxon>
        <taxon>Lycopodiopsida</taxon>
        <taxon>Selaginellales</taxon>
        <taxon>Selaginellaceae</taxon>
        <taxon>Selaginella</taxon>
    </lineage>
</organism>
<dbReference type="Gramene" id="EFJ27003">
    <property type="protein sequence ID" value="EFJ27003"/>
    <property type="gene ID" value="SELMODRAFT_412577"/>
</dbReference>
<dbReference type="KEGG" id="smo:SELMODRAFT_412577"/>
<accession>D8RLX9</accession>
<feature type="compositionally biased region" description="Acidic residues" evidence="1">
    <location>
        <begin position="61"/>
        <end position="75"/>
    </location>
</feature>
<feature type="region of interest" description="Disordered" evidence="1">
    <location>
        <begin position="22"/>
        <end position="76"/>
    </location>
</feature>
<dbReference type="InterPro" id="IPR050870">
    <property type="entry name" value="FAST_kinase"/>
</dbReference>
<dbReference type="Proteomes" id="UP000001514">
    <property type="component" value="Unassembled WGS sequence"/>
</dbReference>
<keyword evidence="3" id="KW-1185">Reference proteome</keyword>
<dbReference type="PANTHER" id="PTHR21228:SF40">
    <property type="entry name" value="LD45607P"/>
    <property type="match status" value="1"/>
</dbReference>